<evidence type="ECO:0000313" key="2">
    <source>
        <dbReference type="EMBL" id="QHT19236.1"/>
    </source>
</evidence>
<dbReference type="AlphaFoldDB" id="A0A6C0DQU1"/>
<proteinExistence type="predicted"/>
<evidence type="ECO:0000256" key="1">
    <source>
        <dbReference type="SAM" id="Phobius"/>
    </source>
</evidence>
<organism evidence="2">
    <name type="scientific">viral metagenome</name>
    <dbReference type="NCBI Taxonomy" id="1070528"/>
    <lineage>
        <taxon>unclassified sequences</taxon>
        <taxon>metagenomes</taxon>
        <taxon>organismal metagenomes</taxon>
    </lineage>
</organism>
<feature type="transmembrane region" description="Helical" evidence="1">
    <location>
        <begin position="227"/>
        <end position="248"/>
    </location>
</feature>
<dbReference type="EMBL" id="MN739664">
    <property type="protein sequence ID" value="QHT19236.1"/>
    <property type="molecule type" value="Genomic_DNA"/>
</dbReference>
<keyword evidence="1" id="KW-1133">Transmembrane helix</keyword>
<accession>A0A6C0DQU1</accession>
<protein>
    <submittedName>
        <fullName evidence="2">Uncharacterized protein</fullName>
    </submittedName>
</protein>
<name>A0A6C0DQU1_9ZZZZ</name>
<reference evidence="2" key="1">
    <citation type="journal article" date="2020" name="Nature">
        <title>Giant virus diversity and host interactions through global metagenomics.</title>
        <authorList>
            <person name="Schulz F."/>
            <person name="Roux S."/>
            <person name="Paez-Espino D."/>
            <person name="Jungbluth S."/>
            <person name="Walsh D.A."/>
            <person name="Denef V.J."/>
            <person name="McMahon K.D."/>
            <person name="Konstantinidis K.T."/>
            <person name="Eloe-Fadrosh E.A."/>
            <person name="Kyrpides N.C."/>
            <person name="Woyke T."/>
        </authorList>
    </citation>
    <scope>NUCLEOTIDE SEQUENCE</scope>
    <source>
        <strain evidence="2">GVMAG-M-3300023174-57</strain>
    </source>
</reference>
<keyword evidence="1" id="KW-0812">Transmembrane</keyword>
<keyword evidence="1" id="KW-0472">Membrane</keyword>
<sequence>MSGNYFVNSVPGLANPGLCPASTGTFDVNGLTTPYAGGKGGIATTNLTPDPNTNRIPTAQLQTYVAQLMSKGVIPNHKPKPGSPASAMATDMDALVEDDTAFFTAVRDEYCYYEARYAFALKRFLTLSTSLDNTQNDAAKQMLNISTMLNQKLNNLLEVISYVTEYRVGLINSNKDNINNSNTGINKTLGDLKKQYGMLSSDNAIIETQKEMVRYTKEKNDNVLNQLQLFIVLNAFAIGTVFAIYRAAAGS</sequence>